<evidence type="ECO:0000313" key="2">
    <source>
        <dbReference type="Proteomes" id="UP001362999"/>
    </source>
</evidence>
<evidence type="ECO:0000313" key="1">
    <source>
        <dbReference type="EMBL" id="KAK7058068.1"/>
    </source>
</evidence>
<comment type="caution">
    <text evidence="1">The sequence shown here is derived from an EMBL/GenBank/DDBJ whole genome shotgun (WGS) entry which is preliminary data.</text>
</comment>
<dbReference type="AlphaFoldDB" id="A0AAW0E2Z5"/>
<name>A0AAW0E2Z5_9AGAR</name>
<keyword evidence="2" id="KW-1185">Reference proteome</keyword>
<protein>
    <recommendedName>
        <fullName evidence="3">F-box domain-containing protein</fullName>
    </recommendedName>
</protein>
<sequence>MEPVLPPELEREIFETAAYIDRSDIPALLLVCKRVHQWIEPLLYRSITIVARDDSRLLAVQARPAAFLQRNLHHLCVAYNSTDTLTGALKTLLSYCPNLRSLYFDGNLHADFLPILDNMRPQRLCLWVDKAFAPASWAGSMLTRPMLLCVTHLELYYDQNSELDTALWDWNEWSYLASLPALTHLCFSEALSAQLLRPTLDNCRTLCVLITLFSNFPTARAFEPTLTALAGDDPRVVVVVVGQLYEDLESGFWGEMDFWARADEFVTRKRSGQTQNVPLNYYLDQ</sequence>
<dbReference type="Proteomes" id="UP001362999">
    <property type="component" value="Unassembled WGS sequence"/>
</dbReference>
<reference evidence="1 2" key="1">
    <citation type="journal article" date="2024" name="J Genomics">
        <title>Draft genome sequencing and assembly of Favolaschia claudopus CIRM-BRFM 2984 isolated from oak limbs.</title>
        <authorList>
            <person name="Navarro D."/>
            <person name="Drula E."/>
            <person name="Chaduli D."/>
            <person name="Cazenave R."/>
            <person name="Ahrendt S."/>
            <person name="Wang J."/>
            <person name="Lipzen A."/>
            <person name="Daum C."/>
            <person name="Barry K."/>
            <person name="Grigoriev I.V."/>
            <person name="Favel A."/>
            <person name="Rosso M.N."/>
            <person name="Martin F."/>
        </authorList>
    </citation>
    <scope>NUCLEOTIDE SEQUENCE [LARGE SCALE GENOMIC DNA]</scope>
    <source>
        <strain evidence="1 2">CIRM-BRFM 2984</strain>
    </source>
</reference>
<dbReference type="SUPFAM" id="SSF52047">
    <property type="entry name" value="RNI-like"/>
    <property type="match status" value="1"/>
</dbReference>
<accession>A0AAW0E2Z5</accession>
<proteinExistence type="predicted"/>
<gene>
    <name evidence="1" type="ORF">R3P38DRAFT_2599662</name>
</gene>
<evidence type="ECO:0008006" key="3">
    <source>
        <dbReference type="Google" id="ProtNLM"/>
    </source>
</evidence>
<organism evidence="1 2">
    <name type="scientific">Favolaschia claudopus</name>
    <dbReference type="NCBI Taxonomy" id="2862362"/>
    <lineage>
        <taxon>Eukaryota</taxon>
        <taxon>Fungi</taxon>
        <taxon>Dikarya</taxon>
        <taxon>Basidiomycota</taxon>
        <taxon>Agaricomycotina</taxon>
        <taxon>Agaricomycetes</taxon>
        <taxon>Agaricomycetidae</taxon>
        <taxon>Agaricales</taxon>
        <taxon>Marasmiineae</taxon>
        <taxon>Mycenaceae</taxon>
        <taxon>Favolaschia</taxon>
    </lineage>
</organism>
<dbReference type="EMBL" id="JAWWNJ010000004">
    <property type="protein sequence ID" value="KAK7058068.1"/>
    <property type="molecule type" value="Genomic_DNA"/>
</dbReference>